<keyword evidence="1" id="KW-0732">Signal</keyword>
<dbReference type="Pfam" id="PF13650">
    <property type="entry name" value="Asp_protease_2"/>
    <property type="match status" value="1"/>
</dbReference>
<dbReference type="Proteomes" id="UP000570514">
    <property type="component" value="Unassembled WGS sequence"/>
</dbReference>
<name>A0A846MTW1_9PROT</name>
<dbReference type="InterPro" id="IPR036034">
    <property type="entry name" value="PDZ_sf"/>
</dbReference>
<evidence type="ECO:0000313" key="3">
    <source>
        <dbReference type="EMBL" id="NIK86874.1"/>
    </source>
</evidence>
<proteinExistence type="predicted"/>
<feature type="chain" id="PRO_5033050763" description="PDZ domain-containing protein" evidence="1">
    <location>
        <begin position="21"/>
        <end position="615"/>
    </location>
</feature>
<accession>A0A846MTW1</accession>
<reference evidence="3 4" key="1">
    <citation type="submission" date="2020-03" db="EMBL/GenBank/DDBJ databases">
        <title>Genomic Encyclopedia of Type Strains, Phase IV (KMG-IV): sequencing the most valuable type-strain genomes for metagenomic binning, comparative biology and taxonomic classification.</title>
        <authorList>
            <person name="Goeker M."/>
        </authorList>
    </citation>
    <scope>NUCLEOTIDE SEQUENCE [LARGE SCALE GENOMIC DNA]</scope>
    <source>
        <strain evidence="3 4">DSM 19867</strain>
    </source>
</reference>
<dbReference type="PROSITE" id="PS50106">
    <property type="entry name" value="PDZ"/>
    <property type="match status" value="1"/>
</dbReference>
<dbReference type="SMART" id="SM00228">
    <property type="entry name" value="PDZ"/>
    <property type="match status" value="1"/>
</dbReference>
<dbReference type="Gene3D" id="2.40.70.10">
    <property type="entry name" value="Acid Proteases"/>
    <property type="match status" value="2"/>
</dbReference>
<keyword evidence="4" id="KW-1185">Reference proteome</keyword>
<dbReference type="RefSeq" id="WP_167079965.1">
    <property type="nucleotide sequence ID" value="NZ_BAAADC010000001.1"/>
</dbReference>
<evidence type="ECO:0000259" key="2">
    <source>
        <dbReference type="PROSITE" id="PS50106"/>
    </source>
</evidence>
<organism evidence="3 4">
    <name type="scientific">Rhizomicrobium palustre</name>
    <dbReference type="NCBI Taxonomy" id="189966"/>
    <lineage>
        <taxon>Bacteria</taxon>
        <taxon>Pseudomonadati</taxon>
        <taxon>Pseudomonadota</taxon>
        <taxon>Alphaproteobacteria</taxon>
        <taxon>Micropepsales</taxon>
        <taxon>Micropepsaceae</taxon>
        <taxon>Rhizomicrobium</taxon>
    </lineage>
</organism>
<comment type="caution">
    <text evidence="3">The sequence shown here is derived from an EMBL/GenBank/DDBJ whole genome shotgun (WGS) entry which is preliminary data.</text>
</comment>
<feature type="domain" description="PDZ" evidence="2">
    <location>
        <begin position="533"/>
        <end position="587"/>
    </location>
</feature>
<protein>
    <recommendedName>
        <fullName evidence="2">PDZ domain-containing protein</fullName>
    </recommendedName>
</protein>
<evidence type="ECO:0000256" key="1">
    <source>
        <dbReference type="SAM" id="SignalP"/>
    </source>
</evidence>
<dbReference type="EMBL" id="JAASRM010000001">
    <property type="protein sequence ID" value="NIK86874.1"/>
    <property type="molecule type" value="Genomic_DNA"/>
</dbReference>
<dbReference type="InterPro" id="IPR021109">
    <property type="entry name" value="Peptidase_aspartic_dom_sf"/>
</dbReference>
<evidence type="ECO:0000313" key="4">
    <source>
        <dbReference type="Proteomes" id="UP000570514"/>
    </source>
</evidence>
<dbReference type="AlphaFoldDB" id="A0A846MTW1"/>
<dbReference type="Pfam" id="PF13180">
    <property type="entry name" value="PDZ_2"/>
    <property type="match status" value="1"/>
</dbReference>
<dbReference type="Gene3D" id="2.30.42.10">
    <property type="match status" value="1"/>
</dbReference>
<dbReference type="InterPro" id="IPR001478">
    <property type="entry name" value="PDZ"/>
</dbReference>
<sequence length="615" mass="65162">MKSKIAALAFLTATSMAALAAGAPDEILKANKTAMGGVAWDSKATLKTEASYDGQGLKGITHSLSDLKDGRTISDFDLGPFKGAEGFDGTAPWERDSSGDISEKKGGDALVVAVNDAYRTSNKWWLADHGGASIEGKGEIADANGRYDVLIITPKGGKAFEAWFDVKTHLLAKIVEQRGSQKIITQISDYRPESGVQVPHKIVIDQGAGEKYLQTLMTTKVEFLGPQPASAYAKPVFAINDFGIEGGASSATMPIKIINNHIYGEAKVNGKGPYTFIFDTGGRNIITPAVAKEIGLKVEGSLPGQGAGEGVMEGGFSNGLNLSVGKAFVKNQLAIVFPLDKLGDIEGIPMPGMVGYETFRRFVTRIDYGAETLTLIDPAKFDPKDAGTPIKFELNDHIPEVTGTFEGIPAKFDIDTGSRSEITITKGFSEQHGLRAKHPKGVDAVDGWGVGGPSTGYITRGAELTLGSVKVGPVVAGLSDQGKGAFSGNDFSGNVGGGVLKRFIVTFDYHNQVMYLKPRTDKIEDTGTYDRAGLWMNVGEGGYKVVAVTKGAPAEEAGLKAGDIIQSVDGKPVTGVRVGDLRKRLRNDKPGTVVIFGIKRGEATSEVKVTLRDLI</sequence>
<dbReference type="SUPFAM" id="SSF50156">
    <property type="entry name" value="PDZ domain-like"/>
    <property type="match status" value="1"/>
</dbReference>
<gene>
    <name evidence="3" type="ORF">FHS83_000192</name>
</gene>
<feature type="signal peptide" evidence="1">
    <location>
        <begin position="1"/>
        <end position="20"/>
    </location>
</feature>